<organism evidence="1 2">
    <name type="scientific">Leishmania donovani</name>
    <dbReference type="NCBI Taxonomy" id="5661"/>
    <lineage>
        <taxon>Eukaryota</taxon>
        <taxon>Discoba</taxon>
        <taxon>Euglenozoa</taxon>
        <taxon>Kinetoplastea</taxon>
        <taxon>Metakinetoplastina</taxon>
        <taxon>Trypanosomatida</taxon>
        <taxon>Trypanosomatidae</taxon>
        <taxon>Leishmaniinae</taxon>
        <taxon>Leishmania</taxon>
    </lineage>
</organism>
<dbReference type="Proteomes" id="UP000274082">
    <property type="component" value="Chromosome 3"/>
</dbReference>
<accession>A0A3S5H543</accession>
<sequence length="91" mass="9773">MHSYARGLVETSTEHPKRIPVPFFGVDSAVALDAVASAAVATASLASRLRRLHWNEVISLVLDSDPYYHCKEEAAVVAETNDAASLPSPPQ</sequence>
<dbReference type="AlphaFoldDB" id="A0A3S5H543"/>
<dbReference type="VEuPathDB" id="TriTrypDB:LdCL_030009500"/>
<dbReference type="EMBL" id="CP029502">
    <property type="protein sequence ID" value="AYU75721.1"/>
    <property type="molecule type" value="Genomic_DNA"/>
</dbReference>
<evidence type="ECO:0000313" key="2">
    <source>
        <dbReference type="Proteomes" id="UP000274082"/>
    </source>
</evidence>
<gene>
    <name evidence="1" type="ORF">LdCL_030009500</name>
</gene>
<name>A0A3S5H543_LEIDO</name>
<dbReference type="VEuPathDB" id="TriTrypDB:LDHU3_03.0460"/>
<evidence type="ECO:0000313" key="1">
    <source>
        <dbReference type="EMBL" id="AYU75721.1"/>
    </source>
</evidence>
<keyword evidence="2" id="KW-1185">Reference proteome</keyword>
<proteinExistence type="predicted"/>
<reference evidence="1 2" key="1">
    <citation type="journal article" date="2018" name="Sci. Rep.">
        <title>A complete Leishmania donovani reference genome identifies novel genetic variations associated with virulence.</title>
        <authorList>
            <person name="Lypaczewski P."/>
            <person name="Hoshizaki J."/>
            <person name="Zhang W.-W."/>
            <person name="McCall L.-I."/>
            <person name="Torcivia-Rodriguez J."/>
            <person name="Simonyan V."/>
            <person name="Kaur A."/>
            <person name="Dewar K."/>
            <person name="Matlashewski G."/>
        </authorList>
    </citation>
    <scope>NUCLEOTIDE SEQUENCE [LARGE SCALE GENOMIC DNA]</scope>
    <source>
        <strain evidence="1 2">LdCL</strain>
    </source>
</reference>
<protein>
    <submittedName>
        <fullName evidence="1">Uncharacterized protein</fullName>
    </submittedName>
</protein>